<dbReference type="SUPFAM" id="SSF50494">
    <property type="entry name" value="Trypsin-like serine proteases"/>
    <property type="match status" value="1"/>
</dbReference>
<dbReference type="EMBL" id="BONZ01000038">
    <property type="protein sequence ID" value="GIH15888.1"/>
    <property type="molecule type" value="Genomic_DNA"/>
</dbReference>
<reference evidence="3" key="1">
    <citation type="submission" date="2021-01" db="EMBL/GenBank/DDBJ databases">
        <title>Whole genome shotgun sequence of Rugosimonospora africana NBRC 104875.</title>
        <authorList>
            <person name="Komaki H."/>
            <person name="Tamura T."/>
        </authorList>
    </citation>
    <scope>NUCLEOTIDE SEQUENCE</scope>
    <source>
        <strain evidence="3">NBRC 104875</strain>
    </source>
</reference>
<dbReference type="InterPro" id="IPR018114">
    <property type="entry name" value="TRYPSIN_HIS"/>
</dbReference>
<dbReference type="InterPro" id="IPR050966">
    <property type="entry name" value="Glutamyl_endopeptidase"/>
</dbReference>
<name>A0A8J3QS45_9ACTN</name>
<comment type="caution">
    <text evidence="3">The sequence shown here is derived from an EMBL/GenBank/DDBJ whole genome shotgun (WGS) entry which is preliminary data.</text>
</comment>
<dbReference type="GO" id="GO:0004252">
    <property type="term" value="F:serine-type endopeptidase activity"/>
    <property type="evidence" value="ECO:0007669"/>
    <property type="project" value="InterPro"/>
</dbReference>
<dbReference type="InterPro" id="IPR043504">
    <property type="entry name" value="Peptidase_S1_PA_chymotrypsin"/>
</dbReference>
<dbReference type="PANTHER" id="PTHR15462:SF8">
    <property type="entry name" value="SERINE PROTEASE"/>
    <property type="match status" value="1"/>
</dbReference>
<evidence type="ECO:0008006" key="5">
    <source>
        <dbReference type="Google" id="ProtNLM"/>
    </source>
</evidence>
<keyword evidence="4" id="KW-1185">Reference proteome</keyword>
<evidence type="ECO:0000313" key="3">
    <source>
        <dbReference type="EMBL" id="GIH15888.1"/>
    </source>
</evidence>
<keyword evidence="1 2" id="KW-0732">Signal</keyword>
<accession>A0A8J3QS45</accession>
<gene>
    <name evidence="3" type="ORF">Raf01_40600</name>
</gene>
<dbReference type="PANTHER" id="PTHR15462">
    <property type="entry name" value="SERINE PROTEASE"/>
    <property type="match status" value="1"/>
</dbReference>
<dbReference type="Pfam" id="PF13365">
    <property type="entry name" value="Trypsin_2"/>
    <property type="match status" value="1"/>
</dbReference>
<evidence type="ECO:0000256" key="2">
    <source>
        <dbReference type="SAM" id="SignalP"/>
    </source>
</evidence>
<dbReference type="GO" id="GO:0006508">
    <property type="term" value="P:proteolysis"/>
    <property type="evidence" value="ECO:0007669"/>
    <property type="project" value="InterPro"/>
</dbReference>
<dbReference type="InterPro" id="IPR009003">
    <property type="entry name" value="Peptidase_S1_PA"/>
</dbReference>
<proteinExistence type="predicted"/>
<dbReference type="Proteomes" id="UP000642748">
    <property type="component" value="Unassembled WGS sequence"/>
</dbReference>
<organism evidence="3 4">
    <name type="scientific">Rugosimonospora africana</name>
    <dbReference type="NCBI Taxonomy" id="556532"/>
    <lineage>
        <taxon>Bacteria</taxon>
        <taxon>Bacillati</taxon>
        <taxon>Actinomycetota</taxon>
        <taxon>Actinomycetes</taxon>
        <taxon>Micromonosporales</taxon>
        <taxon>Micromonosporaceae</taxon>
        <taxon>Rugosimonospora</taxon>
    </lineage>
</organism>
<dbReference type="Gene3D" id="2.40.10.10">
    <property type="entry name" value="Trypsin-like serine proteases"/>
    <property type="match status" value="2"/>
</dbReference>
<feature type="chain" id="PRO_5035165205" description="V8-like Glu-specific endopeptidase" evidence="2">
    <location>
        <begin position="38"/>
        <end position="270"/>
    </location>
</feature>
<evidence type="ECO:0000313" key="4">
    <source>
        <dbReference type="Proteomes" id="UP000642748"/>
    </source>
</evidence>
<dbReference type="PROSITE" id="PS00134">
    <property type="entry name" value="TRYPSIN_HIS"/>
    <property type="match status" value="1"/>
</dbReference>
<sequence>MRSKYPSSAVRRPRLPAILTAVAAGFALIGAPAAASAAAPIPTARSFTGVPGVGALFLNGISQPHSCTADVVSSPSRDLVLTAAHCLSGDGKGAQFAPGYHDGQTPYGVWQVSAAYVDPHWLSTQDPQHDYAFLRIAPQRRGGRLVRLGDVVPGYQLGLAPRPGDRVRVVSYPYGIDDKPITCTVPTYTSTGYPAFDCHGYVGGTSGSGWLARRGRSQVVVGLIGGLHQGGCVEYTSYSPRFDRDTLALYLRAARGAAPDVLPEPGSDGC</sequence>
<dbReference type="RefSeq" id="WP_203919501.1">
    <property type="nucleotide sequence ID" value="NZ_BONZ01000038.1"/>
</dbReference>
<feature type="signal peptide" evidence="2">
    <location>
        <begin position="1"/>
        <end position="37"/>
    </location>
</feature>
<protein>
    <recommendedName>
        <fullName evidence="5">V8-like Glu-specific endopeptidase</fullName>
    </recommendedName>
</protein>
<dbReference type="AlphaFoldDB" id="A0A8J3QS45"/>
<evidence type="ECO:0000256" key="1">
    <source>
        <dbReference type="ARBA" id="ARBA00022729"/>
    </source>
</evidence>